<keyword evidence="2" id="KW-1133">Transmembrane helix</keyword>
<feature type="transmembrane region" description="Helical" evidence="2">
    <location>
        <begin position="30"/>
        <end position="50"/>
    </location>
</feature>
<evidence type="ECO:0000256" key="1">
    <source>
        <dbReference type="SAM" id="MobiDB-lite"/>
    </source>
</evidence>
<feature type="compositionally biased region" description="Basic residues" evidence="1">
    <location>
        <begin position="534"/>
        <end position="543"/>
    </location>
</feature>
<evidence type="ECO:0000313" key="4">
    <source>
        <dbReference type="Proteomes" id="UP001212152"/>
    </source>
</evidence>
<organism evidence="3 4">
    <name type="scientific">Geranomyces variabilis</name>
    <dbReference type="NCBI Taxonomy" id="109894"/>
    <lineage>
        <taxon>Eukaryota</taxon>
        <taxon>Fungi</taxon>
        <taxon>Fungi incertae sedis</taxon>
        <taxon>Chytridiomycota</taxon>
        <taxon>Chytridiomycota incertae sedis</taxon>
        <taxon>Chytridiomycetes</taxon>
        <taxon>Spizellomycetales</taxon>
        <taxon>Powellomycetaceae</taxon>
        <taxon>Geranomyces</taxon>
    </lineage>
</organism>
<keyword evidence="4" id="KW-1185">Reference proteome</keyword>
<feature type="transmembrane region" description="Helical" evidence="2">
    <location>
        <begin position="460"/>
        <end position="483"/>
    </location>
</feature>
<dbReference type="AlphaFoldDB" id="A0AAD5TN09"/>
<feature type="compositionally biased region" description="Basic and acidic residues" evidence="1">
    <location>
        <begin position="601"/>
        <end position="612"/>
    </location>
</feature>
<dbReference type="EMBL" id="JADGJQ010000021">
    <property type="protein sequence ID" value="KAJ3179390.1"/>
    <property type="molecule type" value="Genomic_DNA"/>
</dbReference>
<sequence>MSDTNATTTKPTARRRTTCTPVTRFDVLRASLLAIVLTVALVIGLGQFVVMKNDSIWISVAGFAIGAAVQIALCPLAHLMRMLCQLWFTYHVTTHSMDAEKVLAGTIGNLYDIEPTLSVRATGTWPLLGQTMNAAFDANQANDVSQGNMFGAICSPTYQAGTMTVDPVVTCSADKTVCQAIVDAALHPLMSDSFGIPYQFGFTQVDSGDLVSGSVMGAQIKVSCNSTQDFVLTASPDPPSWAVAQVQVNITLPTPSGGSEMFSIPDGVTYQTPGLPEIGMLPTYVRLESGAYLSLLFAKDFEQDFLGFKQFKDPVYGRNLGLTQISVGTATVETEITYTTPALATRATKVDIVGPTTQVNITANDALLSALDAINYWLSCLYWYCPRSPVIPTFDRLCLLLTEPATLADFDWEGQQATTMQGFAKATMMQFAAFALVTSAENPNITVPVTVRTKNQYSRLVISGSCTAILLAGAVASVVMIILKLVTDFAGRRYPALDAGLNITDSVYSFLSAFQSQFVSSSTTLDPGGDGHHHQGPQRYQHHHPPDSDPSRVRVGLTGKKLTLSNASFRHLRIDGREPETSLAVHAALEKAGGGVVADDENGRAERGETRKLLPAPAAAAQRTAEVEENESL</sequence>
<feature type="region of interest" description="Disordered" evidence="1">
    <location>
        <begin position="522"/>
        <end position="553"/>
    </location>
</feature>
<evidence type="ECO:0000256" key="2">
    <source>
        <dbReference type="SAM" id="Phobius"/>
    </source>
</evidence>
<keyword evidence="2" id="KW-0472">Membrane</keyword>
<feature type="transmembrane region" description="Helical" evidence="2">
    <location>
        <begin position="56"/>
        <end position="77"/>
    </location>
</feature>
<evidence type="ECO:0000313" key="3">
    <source>
        <dbReference type="EMBL" id="KAJ3179390.1"/>
    </source>
</evidence>
<comment type="caution">
    <text evidence="3">The sequence shown here is derived from an EMBL/GenBank/DDBJ whole genome shotgun (WGS) entry which is preliminary data.</text>
</comment>
<dbReference type="Proteomes" id="UP001212152">
    <property type="component" value="Unassembled WGS sequence"/>
</dbReference>
<protein>
    <submittedName>
        <fullName evidence="3">Uncharacterized protein</fullName>
    </submittedName>
</protein>
<proteinExistence type="predicted"/>
<accession>A0AAD5TN09</accession>
<name>A0AAD5TN09_9FUNG</name>
<gene>
    <name evidence="3" type="ORF">HDU87_003000</name>
</gene>
<keyword evidence="2" id="KW-0812">Transmembrane</keyword>
<reference evidence="3" key="1">
    <citation type="submission" date="2020-05" db="EMBL/GenBank/DDBJ databases">
        <title>Phylogenomic resolution of chytrid fungi.</title>
        <authorList>
            <person name="Stajich J.E."/>
            <person name="Amses K."/>
            <person name="Simmons R."/>
            <person name="Seto K."/>
            <person name="Myers J."/>
            <person name="Bonds A."/>
            <person name="Quandt C.A."/>
            <person name="Barry K."/>
            <person name="Liu P."/>
            <person name="Grigoriev I."/>
            <person name="Longcore J.E."/>
            <person name="James T.Y."/>
        </authorList>
    </citation>
    <scope>NUCLEOTIDE SEQUENCE</scope>
    <source>
        <strain evidence="3">JEL0379</strain>
    </source>
</reference>
<feature type="region of interest" description="Disordered" evidence="1">
    <location>
        <begin position="595"/>
        <end position="633"/>
    </location>
</feature>